<keyword evidence="1" id="KW-1133">Transmembrane helix</keyword>
<organism evidence="3 4">
    <name type="scientific">Snuella sedimenti</name>
    <dbReference type="NCBI Taxonomy" id="2798802"/>
    <lineage>
        <taxon>Bacteria</taxon>
        <taxon>Pseudomonadati</taxon>
        <taxon>Bacteroidota</taxon>
        <taxon>Flavobacteriia</taxon>
        <taxon>Flavobacteriales</taxon>
        <taxon>Flavobacteriaceae</taxon>
        <taxon>Snuella</taxon>
    </lineage>
</organism>
<keyword evidence="4" id="KW-1185">Reference proteome</keyword>
<reference evidence="3" key="1">
    <citation type="submission" date="2020-12" db="EMBL/GenBank/DDBJ databases">
        <title>Snuella sp. nov., isolated from sediment in Incheon.</title>
        <authorList>
            <person name="Kim W."/>
        </authorList>
    </citation>
    <scope>NUCLEOTIDE SEQUENCE</scope>
    <source>
        <strain evidence="3">CAU 1569</strain>
    </source>
</reference>
<evidence type="ECO:0000313" key="3">
    <source>
        <dbReference type="EMBL" id="MBJ6369043.1"/>
    </source>
</evidence>
<protein>
    <recommendedName>
        <fullName evidence="2">Cytochrome C Planctomycete-type domain-containing protein</fullName>
    </recommendedName>
</protein>
<keyword evidence="1" id="KW-0812">Transmembrane</keyword>
<dbReference type="RefSeq" id="WP_199115805.1">
    <property type="nucleotide sequence ID" value="NZ_JAELVQ010000019.1"/>
</dbReference>
<dbReference type="Pfam" id="PF07635">
    <property type="entry name" value="PSCyt1"/>
    <property type="match status" value="1"/>
</dbReference>
<feature type="transmembrane region" description="Helical" evidence="1">
    <location>
        <begin position="103"/>
        <end position="122"/>
    </location>
</feature>
<feature type="transmembrane region" description="Helical" evidence="1">
    <location>
        <begin position="129"/>
        <end position="150"/>
    </location>
</feature>
<dbReference type="Proteomes" id="UP000610931">
    <property type="component" value="Unassembled WGS sequence"/>
</dbReference>
<sequence length="477" mass="53483">MAKKDTTRLVDLLVFGLTVFLIFCLIFESFVSLPNLVSWLGRWHPLVLHFPIVIVLVVALAALIGKQIKKQWLVVAVLSVLVTAITGFFLGTETSSKGQLLFWHQWLGASMAFLTVVWYWLYTHDIQNVYLLKGIQAGLILLVGFTGHYGGMVTHGEEFLALPKSNKLKKIPDNPLIYEHVVGQILENNCVACHNENKKKGDYLMTGMEQIIAGGKTGVAMISGKPEESEFIRRLRLPVEDKEHMPPEGKKPLSENEMQILERWIALGISDTLRLNHLGANETLATLVSNMMVPEDKERWNKLPKVDNVTLQNLTSNYVNVKRIENSSEALSVSVFLPPEYNSQLVLNLKPIAENIVELDLSGLPVGATEMDFVATCKNLELLEIDRTPVTDIEVEKLKALTKLRALKVYGSKITDAGLPIITELKSLKRLYIWDTKISEVALRKVAATKPELKIDTGINSELLEAFIKHDTLKKEN</sequence>
<feature type="transmembrane region" description="Helical" evidence="1">
    <location>
        <begin position="72"/>
        <end position="91"/>
    </location>
</feature>
<comment type="caution">
    <text evidence="3">The sequence shown here is derived from an EMBL/GenBank/DDBJ whole genome shotgun (WGS) entry which is preliminary data.</text>
</comment>
<evidence type="ECO:0000259" key="2">
    <source>
        <dbReference type="Pfam" id="PF07635"/>
    </source>
</evidence>
<dbReference type="InterPro" id="IPR032675">
    <property type="entry name" value="LRR_dom_sf"/>
</dbReference>
<dbReference type="InterPro" id="IPR011429">
    <property type="entry name" value="Cyt_c_Planctomycete-type"/>
</dbReference>
<evidence type="ECO:0000313" key="4">
    <source>
        <dbReference type="Proteomes" id="UP000610931"/>
    </source>
</evidence>
<keyword evidence="1" id="KW-0472">Membrane</keyword>
<dbReference type="PANTHER" id="PTHR35889">
    <property type="entry name" value="CYCLOINULO-OLIGOSACCHARIDE FRUCTANOTRANSFERASE-RELATED"/>
    <property type="match status" value="1"/>
</dbReference>
<gene>
    <name evidence="3" type="ORF">JF259_13180</name>
</gene>
<name>A0A8J7LP97_9FLAO</name>
<feature type="transmembrane region" description="Helical" evidence="1">
    <location>
        <begin position="43"/>
        <end position="65"/>
    </location>
</feature>
<dbReference type="EMBL" id="JAELVQ010000019">
    <property type="protein sequence ID" value="MBJ6369043.1"/>
    <property type="molecule type" value="Genomic_DNA"/>
</dbReference>
<dbReference type="PANTHER" id="PTHR35889:SF3">
    <property type="entry name" value="F-BOX DOMAIN-CONTAINING PROTEIN"/>
    <property type="match status" value="1"/>
</dbReference>
<accession>A0A8J7LP97</accession>
<dbReference type="AlphaFoldDB" id="A0A8J7LP97"/>
<dbReference type="SUPFAM" id="SSF52047">
    <property type="entry name" value="RNI-like"/>
    <property type="match status" value="1"/>
</dbReference>
<proteinExistence type="predicted"/>
<feature type="transmembrane region" description="Helical" evidence="1">
    <location>
        <begin position="12"/>
        <end position="31"/>
    </location>
</feature>
<dbReference type="Gene3D" id="3.80.10.10">
    <property type="entry name" value="Ribonuclease Inhibitor"/>
    <property type="match status" value="1"/>
</dbReference>
<feature type="domain" description="Cytochrome C Planctomycete-type" evidence="2">
    <location>
        <begin position="190"/>
        <end position="249"/>
    </location>
</feature>
<evidence type="ECO:0000256" key="1">
    <source>
        <dbReference type="SAM" id="Phobius"/>
    </source>
</evidence>